<protein>
    <submittedName>
        <fullName evidence="1">Uncharacterized protein</fullName>
    </submittedName>
</protein>
<keyword evidence="2" id="KW-1185">Reference proteome</keyword>
<organism evidence="1 2">
    <name type="scientific">Vitrella brassicaformis (strain CCMP3155)</name>
    <dbReference type="NCBI Taxonomy" id="1169540"/>
    <lineage>
        <taxon>Eukaryota</taxon>
        <taxon>Sar</taxon>
        <taxon>Alveolata</taxon>
        <taxon>Colpodellida</taxon>
        <taxon>Vitrellaceae</taxon>
        <taxon>Vitrella</taxon>
    </lineage>
</organism>
<dbReference type="PhylomeDB" id="A0A0G4GD96"/>
<name>A0A0G4GD96_VITBC</name>
<proteinExistence type="predicted"/>
<dbReference type="AlphaFoldDB" id="A0A0G4GD96"/>
<dbReference type="EMBL" id="CDMY01000633">
    <property type="protein sequence ID" value="CEM27235.1"/>
    <property type="molecule type" value="Genomic_DNA"/>
</dbReference>
<gene>
    <name evidence="1" type="ORF">Vbra_22228</name>
</gene>
<accession>A0A0G4GD96</accession>
<evidence type="ECO:0000313" key="2">
    <source>
        <dbReference type="Proteomes" id="UP000041254"/>
    </source>
</evidence>
<evidence type="ECO:0000313" key="1">
    <source>
        <dbReference type="EMBL" id="CEM27235.1"/>
    </source>
</evidence>
<dbReference type="VEuPathDB" id="CryptoDB:Vbra_22228"/>
<sequence length="356" mass="38924">MDTDQQQQQQQQATASHTTHSIDLEAFAQQFSQVPVVVAYVFSFVSLHLVAALPQRLWRHVGCQITQLVMDTHDTAEWRFWCGLSFADAFEWGRRLTRLNSIVVKCPRSLRIPSETAGLFYYDNYDTVLSSVKKEIVTALVEGHIDGLRAAAATAAGRQAPTTLESIEIIKGESTITIDEAEGRGIRAATEPSAHRLPPPLDPPPTLTSLTSITKYGYFHGPGRRRHWQLPSLERVQVEGRVCNDEVLGELVATSRRLKELHVECTPDTMAGSLRCIPVPTAGQPGPLSQLEDIGTLCVSAERPRGGAEGLESLQRVLVDRGCSSIKKLGVELDCSIDSCIFATLSASRPSGVPSV</sequence>
<dbReference type="InParanoid" id="A0A0G4GD96"/>
<reference evidence="1 2" key="1">
    <citation type="submission" date="2014-11" db="EMBL/GenBank/DDBJ databases">
        <authorList>
            <person name="Zhu J."/>
            <person name="Qi W."/>
            <person name="Song R."/>
        </authorList>
    </citation>
    <scope>NUCLEOTIDE SEQUENCE [LARGE SCALE GENOMIC DNA]</scope>
</reference>
<dbReference type="Proteomes" id="UP000041254">
    <property type="component" value="Unassembled WGS sequence"/>
</dbReference>